<comment type="caution">
    <text evidence="1">The sequence shown here is derived from an EMBL/GenBank/DDBJ whole genome shotgun (WGS) entry which is preliminary data.</text>
</comment>
<organism evidence="1 2">
    <name type="scientific">Candidatus Methanomarinus sp</name>
    <dbReference type="NCBI Taxonomy" id="3386244"/>
    <lineage>
        <taxon>Archaea</taxon>
        <taxon>Methanobacteriati</taxon>
        <taxon>Methanobacteriota</taxon>
        <taxon>Stenosarchaea group</taxon>
        <taxon>Methanomicrobia</taxon>
        <taxon>Methanosarcinales</taxon>
        <taxon>ANME-2 cluster</taxon>
        <taxon>Candidatus Methanocomedenaceae</taxon>
        <taxon>Candidatus Methanomarinus</taxon>
    </lineage>
</organism>
<evidence type="ECO:0000313" key="1">
    <source>
        <dbReference type="EMBL" id="TKY91343.1"/>
    </source>
</evidence>
<accession>A0AC61S9K1</accession>
<dbReference type="EMBL" id="QYBA01000215">
    <property type="protein sequence ID" value="TKY91343.1"/>
    <property type="molecule type" value="Genomic_DNA"/>
</dbReference>
<gene>
    <name evidence="1" type="ORF">C5S46_06425</name>
</gene>
<feature type="non-terminal residue" evidence="1">
    <location>
        <position position="1"/>
    </location>
</feature>
<protein>
    <submittedName>
        <fullName evidence="1">Uncharacterized protein</fullName>
    </submittedName>
</protein>
<dbReference type="Proteomes" id="UP000315423">
    <property type="component" value="Unassembled WGS sequence"/>
</dbReference>
<reference evidence="1" key="1">
    <citation type="submission" date="2018-09" db="EMBL/GenBank/DDBJ databases">
        <title>A genomic encyclopedia of anaerobic methanotrophic archaea.</title>
        <authorList>
            <person name="Skennerton C.T."/>
            <person name="Chadwick G.L."/>
            <person name="Laso-Perez R."/>
            <person name="Leu A.O."/>
            <person name="Speth D.R."/>
            <person name="Yu H."/>
            <person name="Morgan-Lang C."/>
            <person name="Hatzenpichler R."/>
            <person name="Goudeau D."/>
            <person name="Malmstrom R."/>
            <person name="Woyke T."/>
            <person name="Hallam S."/>
            <person name="Tyson G.W."/>
            <person name="Wegener G."/>
            <person name="Boetius A."/>
            <person name="Orphan V.J."/>
        </authorList>
    </citation>
    <scope>NUCLEOTIDE SEQUENCE</scope>
    <source>
        <strain evidence="1">CONS3730D10UFb2</strain>
    </source>
</reference>
<name>A0AC61S9K1_9EURY</name>
<proteinExistence type="predicted"/>
<evidence type="ECO:0000313" key="2">
    <source>
        <dbReference type="Proteomes" id="UP000315423"/>
    </source>
</evidence>
<sequence>VKFCNTSDMHINISLGYSGKKELTRAFKDIMFKIESGKLKPEDIDETVIEKHLLIKYEPDLVIRSGGKRLADFLIWQSVYSEIYFTDVSWINLRKLDFLRAIRDYQQRQRRFGK</sequence>